<dbReference type="EMBL" id="PIPM01000018">
    <property type="protein sequence ID" value="RUO27862.1"/>
    <property type="molecule type" value="Genomic_DNA"/>
</dbReference>
<dbReference type="RefSeq" id="WP_126777713.1">
    <property type="nucleotide sequence ID" value="NZ_PIPM01000018.1"/>
</dbReference>
<protein>
    <submittedName>
        <fullName evidence="1">Uncharacterized protein</fullName>
    </submittedName>
</protein>
<accession>A0A432WAX7</accession>
<gene>
    <name evidence="1" type="ORF">CWE11_11180</name>
</gene>
<name>A0A432WAX7_9GAMM</name>
<proteinExistence type="predicted"/>
<evidence type="ECO:0000313" key="1">
    <source>
        <dbReference type="EMBL" id="RUO27862.1"/>
    </source>
</evidence>
<organism evidence="1 2">
    <name type="scientific">Aliidiomarina sanyensis</name>
    <dbReference type="NCBI Taxonomy" id="1249555"/>
    <lineage>
        <taxon>Bacteria</taxon>
        <taxon>Pseudomonadati</taxon>
        <taxon>Pseudomonadota</taxon>
        <taxon>Gammaproteobacteria</taxon>
        <taxon>Alteromonadales</taxon>
        <taxon>Idiomarinaceae</taxon>
        <taxon>Aliidiomarina</taxon>
    </lineage>
</organism>
<keyword evidence="2" id="KW-1185">Reference proteome</keyword>
<sequence length="173" mass="19873">MTVFALGQSDVDSRSCFFYQDNELFERFLDDVPRERLEHTRTGILYDVPSQIWRLGTERSLVDEVIELVKRMDEELEDDSISIDEVLRALQILYEMLQKKPFSTFRIPELGVDRDGEISSTWMRGDGASFSISVSSEGRVSYAAYDPEGSKYFGIGKNTDDYSFMEATLRAFA</sequence>
<reference evidence="1 2" key="1">
    <citation type="journal article" date="2011" name="Front. Microbiol.">
        <title>Genomic signatures of strain selection and enhancement in Bacillus atrophaeus var. globigii, a historical biowarfare simulant.</title>
        <authorList>
            <person name="Gibbons H.S."/>
            <person name="Broomall S.M."/>
            <person name="McNew L.A."/>
            <person name="Daligault H."/>
            <person name="Chapman C."/>
            <person name="Bruce D."/>
            <person name="Karavis M."/>
            <person name="Krepps M."/>
            <person name="McGregor P.A."/>
            <person name="Hong C."/>
            <person name="Park K.H."/>
            <person name="Akmal A."/>
            <person name="Feldman A."/>
            <person name="Lin J.S."/>
            <person name="Chang W.E."/>
            <person name="Higgs B.W."/>
            <person name="Demirev P."/>
            <person name="Lindquist J."/>
            <person name="Liem A."/>
            <person name="Fochler E."/>
            <person name="Read T.D."/>
            <person name="Tapia R."/>
            <person name="Johnson S."/>
            <person name="Bishop-Lilly K.A."/>
            <person name="Detter C."/>
            <person name="Han C."/>
            <person name="Sozhamannan S."/>
            <person name="Rosenzweig C.N."/>
            <person name="Skowronski E.W."/>
        </authorList>
    </citation>
    <scope>NUCLEOTIDE SEQUENCE [LARGE SCALE GENOMIC DNA]</scope>
    <source>
        <strain evidence="1 2">GYP-17</strain>
    </source>
</reference>
<evidence type="ECO:0000313" key="2">
    <source>
        <dbReference type="Proteomes" id="UP000288405"/>
    </source>
</evidence>
<comment type="caution">
    <text evidence="1">The sequence shown here is derived from an EMBL/GenBank/DDBJ whole genome shotgun (WGS) entry which is preliminary data.</text>
</comment>
<dbReference type="AlphaFoldDB" id="A0A432WAX7"/>
<dbReference type="Proteomes" id="UP000288405">
    <property type="component" value="Unassembled WGS sequence"/>
</dbReference>